<comment type="catalytic activity">
    <reaction evidence="1 15">
        <text>Hydrolysis of DNA containing ring-opened 7-methylguanine residues, releasing 2,6-diamino-4-hydroxy-5-(N-methyl)formamidopyrimidine.</text>
        <dbReference type="EC" id="3.2.2.23"/>
    </reaction>
</comment>
<evidence type="ECO:0000256" key="10">
    <source>
        <dbReference type="ARBA" id="ARBA00023204"/>
    </source>
</evidence>
<evidence type="ECO:0000256" key="2">
    <source>
        <dbReference type="ARBA" id="ARBA00009409"/>
    </source>
</evidence>
<dbReference type="GO" id="GO:0003684">
    <property type="term" value="F:damaged DNA binding"/>
    <property type="evidence" value="ECO:0007669"/>
    <property type="project" value="InterPro"/>
</dbReference>
<evidence type="ECO:0000313" key="18">
    <source>
        <dbReference type="EMBL" id="QIL46432.1"/>
    </source>
</evidence>
<keyword evidence="4 15" id="KW-0479">Metal-binding</keyword>
<keyword evidence="13 15" id="KW-0326">Glycosidase</keyword>
<evidence type="ECO:0000256" key="12">
    <source>
        <dbReference type="ARBA" id="ARBA00023268"/>
    </source>
</evidence>
<dbReference type="Pfam" id="PF06831">
    <property type="entry name" value="H2TH"/>
    <property type="match status" value="1"/>
</dbReference>
<evidence type="ECO:0000259" key="16">
    <source>
        <dbReference type="PROSITE" id="PS51066"/>
    </source>
</evidence>
<evidence type="ECO:0000256" key="5">
    <source>
        <dbReference type="ARBA" id="ARBA00022763"/>
    </source>
</evidence>
<feature type="binding site" evidence="15">
    <location>
        <position position="92"/>
    </location>
    <ligand>
        <name>DNA</name>
        <dbReference type="ChEBI" id="CHEBI:16991"/>
    </ligand>
</feature>
<dbReference type="InterPro" id="IPR012319">
    <property type="entry name" value="FPG_cat"/>
</dbReference>
<reference evidence="18 19" key="1">
    <citation type="submission" date="2020-03" db="EMBL/GenBank/DDBJ databases">
        <title>Vagococcus sp. nov., isolated from beetles.</title>
        <authorList>
            <person name="Hyun D.-W."/>
            <person name="Bae J.-W."/>
        </authorList>
    </citation>
    <scope>NUCLEOTIDE SEQUENCE [LARGE SCALE GENOMIC DNA]</scope>
    <source>
        <strain evidence="18 19">HDW17A</strain>
    </source>
</reference>
<dbReference type="GO" id="GO:0003690">
    <property type="term" value="F:double-stranded DNA binding"/>
    <property type="evidence" value="ECO:0007669"/>
    <property type="project" value="UniProtKB-ARBA"/>
</dbReference>
<dbReference type="InterPro" id="IPR015887">
    <property type="entry name" value="DNA_glyclase_Znf_dom_DNA_BS"/>
</dbReference>
<dbReference type="SUPFAM" id="SSF81624">
    <property type="entry name" value="N-terminal domain of MutM-like DNA repair proteins"/>
    <property type="match status" value="1"/>
</dbReference>
<evidence type="ECO:0000256" key="13">
    <source>
        <dbReference type="ARBA" id="ARBA00023295"/>
    </source>
</evidence>
<dbReference type="SMART" id="SM00898">
    <property type="entry name" value="Fapy_DNA_glyco"/>
    <property type="match status" value="1"/>
</dbReference>
<dbReference type="InterPro" id="IPR035937">
    <property type="entry name" value="FPG_N"/>
</dbReference>
<keyword evidence="9 15" id="KW-0238">DNA-binding</keyword>
<dbReference type="CDD" id="cd08966">
    <property type="entry name" value="EcFpg-like_N"/>
    <property type="match status" value="1"/>
</dbReference>
<feature type="domain" description="Formamidopyrimidine-DNA glycosylase catalytic" evidence="17">
    <location>
        <begin position="2"/>
        <end position="114"/>
    </location>
</feature>
<evidence type="ECO:0000256" key="3">
    <source>
        <dbReference type="ARBA" id="ARBA00011245"/>
    </source>
</evidence>
<dbReference type="SMART" id="SM01232">
    <property type="entry name" value="H2TH"/>
    <property type="match status" value="1"/>
</dbReference>
<keyword evidence="11 15" id="KW-0456">Lyase</keyword>
<dbReference type="AlphaFoldDB" id="A0A6G8ANB3"/>
<evidence type="ECO:0000259" key="17">
    <source>
        <dbReference type="PROSITE" id="PS51068"/>
    </source>
</evidence>
<dbReference type="GO" id="GO:0008270">
    <property type="term" value="F:zinc ion binding"/>
    <property type="evidence" value="ECO:0007669"/>
    <property type="project" value="UniProtKB-UniRule"/>
</dbReference>
<comment type="subunit">
    <text evidence="3 15">Monomer.</text>
</comment>
<name>A0A6G8ANB3_9ENTE</name>
<dbReference type="Pfam" id="PF01149">
    <property type="entry name" value="Fapy_DNA_glyco"/>
    <property type="match status" value="1"/>
</dbReference>
<dbReference type="NCBIfam" id="NF002211">
    <property type="entry name" value="PRK01103.1"/>
    <property type="match status" value="1"/>
</dbReference>
<feature type="binding site" evidence="15">
    <location>
        <position position="111"/>
    </location>
    <ligand>
        <name>DNA</name>
        <dbReference type="ChEBI" id="CHEBI:16991"/>
    </ligand>
</feature>
<dbReference type="InterPro" id="IPR015886">
    <property type="entry name" value="H2TH_FPG"/>
</dbReference>
<dbReference type="Proteomes" id="UP000500890">
    <property type="component" value="Chromosome"/>
</dbReference>
<keyword evidence="12 15" id="KW-0511">Multifunctional enzyme</keyword>
<dbReference type="InterPro" id="IPR010663">
    <property type="entry name" value="Znf_FPG/IleRS"/>
</dbReference>
<feature type="active site" description="Schiff-base intermediate with DNA" evidence="15">
    <location>
        <position position="2"/>
    </location>
</feature>
<sequence length="284" mass="31654">MPELPEVEAVRIGLEQLVLNKTIQSVDVYWPRIIEKPEVDEFKLMLQGETITGLERRGKFLIIRLTHYDLISHLRMEGKYEFSEESASLQKHAHVVFNFQDGSSLSYLDVRKFGRMALIEKGTATDYAGIKKLGPEPVVEEFLLDPFAVGLKKSGKAIKPLLLEQKLVTGLGNIYVDEALFQAQIHPEQPADTLTKKEVTILHQAIIDVLGRAVEAGGTTIRTYKNALGEAGKFQTALKAYGQTGEPCEYCGGPIAKKKVAQRGTHYCPNCQQLKRRKSKGAKS</sequence>
<comment type="function">
    <text evidence="15">Involved in base excision repair of DNA damaged by oxidation or by mutagenic agents. Acts as DNA glycosylase that recognizes and removes damaged bases. Has a preference for oxidized purines, such as 7,8-dihydro-8-oxoguanine (8-oxoG). Has AP (apurinic/apyrimidinic) lyase activity and introduces nicks in the DNA strand. Cleaves the DNA backbone by beta-delta elimination to generate a single-strand break at the site of the removed base with both 3'- and 5'-phosphates.</text>
</comment>
<feature type="active site" description="Proton donor" evidence="15">
    <location>
        <position position="3"/>
    </location>
</feature>
<feature type="domain" description="FPG-type" evidence="16">
    <location>
        <begin position="239"/>
        <end position="273"/>
    </location>
</feature>
<keyword evidence="7 15" id="KW-0378">Hydrolase</keyword>
<dbReference type="EC" id="4.2.99.18" evidence="15"/>
<dbReference type="GO" id="GO:0140078">
    <property type="term" value="F:class I DNA-(apurinic or apyrimidinic site) endonuclease activity"/>
    <property type="evidence" value="ECO:0007669"/>
    <property type="project" value="UniProtKB-EC"/>
</dbReference>
<dbReference type="InterPro" id="IPR010979">
    <property type="entry name" value="Ribosomal_uS13-like_H2TH"/>
</dbReference>
<dbReference type="PROSITE" id="PS51068">
    <property type="entry name" value="FPG_CAT"/>
    <property type="match status" value="1"/>
</dbReference>
<evidence type="ECO:0000256" key="1">
    <source>
        <dbReference type="ARBA" id="ARBA00001668"/>
    </source>
</evidence>
<evidence type="ECO:0000256" key="9">
    <source>
        <dbReference type="ARBA" id="ARBA00023125"/>
    </source>
</evidence>
<evidence type="ECO:0000256" key="15">
    <source>
        <dbReference type="HAMAP-Rule" id="MF_00103"/>
    </source>
</evidence>
<proteinExistence type="inferred from homology"/>
<dbReference type="EC" id="3.2.2.23" evidence="15"/>
<dbReference type="SUPFAM" id="SSF57716">
    <property type="entry name" value="Glucocorticoid receptor-like (DNA-binding domain)"/>
    <property type="match status" value="1"/>
</dbReference>
<dbReference type="HAMAP" id="MF_00103">
    <property type="entry name" value="Fapy_DNA_glycosyl"/>
    <property type="match status" value="1"/>
</dbReference>
<feature type="active site" description="Proton donor; for delta-elimination activity" evidence="15">
    <location>
        <position position="263"/>
    </location>
</feature>
<comment type="similarity">
    <text evidence="2 15">Belongs to the FPG family.</text>
</comment>
<dbReference type="PROSITE" id="PS51066">
    <property type="entry name" value="ZF_FPG_2"/>
    <property type="match status" value="1"/>
</dbReference>
<evidence type="ECO:0000256" key="8">
    <source>
        <dbReference type="ARBA" id="ARBA00022833"/>
    </source>
</evidence>
<dbReference type="Pfam" id="PF06827">
    <property type="entry name" value="zf-FPG_IleRS"/>
    <property type="match status" value="1"/>
</dbReference>
<protein>
    <recommendedName>
        <fullName evidence="15">Formamidopyrimidine-DNA glycosylase</fullName>
        <shortName evidence="15">Fapy-DNA glycosylase</shortName>
        <ecNumber evidence="15">3.2.2.23</ecNumber>
    </recommendedName>
    <alternativeName>
        <fullName evidence="15">DNA-(apurinic or apyrimidinic site) lyase MutM</fullName>
        <shortName evidence="15">AP lyase MutM</shortName>
        <ecNumber evidence="15">4.2.99.18</ecNumber>
    </alternativeName>
</protein>
<evidence type="ECO:0000256" key="11">
    <source>
        <dbReference type="ARBA" id="ARBA00023239"/>
    </source>
</evidence>
<dbReference type="FunFam" id="1.10.8.50:FF:000003">
    <property type="entry name" value="Formamidopyrimidine-DNA glycosylase"/>
    <property type="match status" value="1"/>
</dbReference>
<comment type="caution">
    <text evidence="15">Lacks conserved residue(s) required for the propagation of feature annotation.</text>
</comment>
<keyword evidence="10 15" id="KW-0234">DNA repair</keyword>
<dbReference type="GO" id="GO:0006284">
    <property type="term" value="P:base-excision repair"/>
    <property type="evidence" value="ECO:0007669"/>
    <property type="project" value="InterPro"/>
</dbReference>
<dbReference type="EMBL" id="CP049886">
    <property type="protein sequence ID" value="QIL46432.1"/>
    <property type="molecule type" value="Genomic_DNA"/>
</dbReference>
<dbReference type="RefSeq" id="WP_166007821.1">
    <property type="nucleotide sequence ID" value="NZ_CP049886.1"/>
</dbReference>
<dbReference type="KEGG" id="vah:G7081_04790"/>
<dbReference type="PANTHER" id="PTHR22993:SF9">
    <property type="entry name" value="FORMAMIDOPYRIMIDINE-DNA GLYCOSYLASE"/>
    <property type="match status" value="1"/>
</dbReference>
<evidence type="ECO:0000256" key="14">
    <source>
        <dbReference type="ARBA" id="ARBA00044632"/>
    </source>
</evidence>
<evidence type="ECO:0000256" key="7">
    <source>
        <dbReference type="ARBA" id="ARBA00022801"/>
    </source>
</evidence>
<comment type="cofactor">
    <cofactor evidence="15">
        <name>Zn(2+)</name>
        <dbReference type="ChEBI" id="CHEBI:29105"/>
    </cofactor>
    <text evidence="15">Binds 1 zinc ion per subunit.</text>
</comment>
<evidence type="ECO:0000256" key="6">
    <source>
        <dbReference type="ARBA" id="ARBA00022771"/>
    </source>
</evidence>
<accession>A0A6G8ANB3</accession>
<dbReference type="GO" id="GO:0034039">
    <property type="term" value="F:8-oxo-7,8-dihydroguanine DNA N-glycosylase activity"/>
    <property type="evidence" value="ECO:0007669"/>
    <property type="project" value="TreeGrafter"/>
</dbReference>
<keyword evidence="8 15" id="KW-0862">Zinc</keyword>
<dbReference type="InterPro" id="IPR020629">
    <property type="entry name" value="FPG_Glyclase"/>
</dbReference>
<feature type="active site" description="Proton donor; for beta-elimination activity" evidence="15">
    <location>
        <position position="59"/>
    </location>
</feature>
<dbReference type="PANTHER" id="PTHR22993">
    <property type="entry name" value="FORMAMIDOPYRIMIDINE-DNA GLYCOSYLASE"/>
    <property type="match status" value="1"/>
</dbReference>
<dbReference type="Gene3D" id="1.10.8.50">
    <property type="match status" value="1"/>
</dbReference>
<keyword evidence="6 15" id="KW-0863">Zinc-finger</keyword>
<keyword evidence="5 15" id="KW-0227">DNA damage</keyword>
<organism evidence="18 19">
    <name type="scientific">Vagococcus coleopterorum</name>
    <dbReference type="NCBI Taxonomy" id="2714946"/>
    <lineage>
        <taxon>Bacteria</taxon>
        <taxon>Bacillati</taxon>
        <taxon>Bacillota</taxon>
        <taxon>Bacilli</taxon>
        <taxon>Lactobacillales</taxon>
        <taxon>Enterococcaceae</taxon>
        <taxon>Vagococcus</taxon>
    </lineage>
</organism>
<gene>
    <name evidence="15 18" type="primary">mutM</name>
    <name evidence="15" type="synonym">fpg</name>
    <name evidence="18" type="ORF">G7081_04790</name>
</gene>
<dbReference type="SUPFAM" id="SSF46946">
    <property type="entry name" value="S13-like H2TH domain"/>
    <property type="match status" value="1"/>
</dbReference>
<dbReference type="InterPro" id="IPR000214">
    <property type="entry name" value="Znf_DNA_glyclase/AP_lyase"/>
</dbReference>
<dbReference type="NCBIfam" id="TIGR00577">
    <property type="entry name" value="fpg"/>
    <property type="match status" value="1"/>
</dbReference>
<evidence type="ECO:0000313" key="19">
    <source>
        <dbReference type="Proteomes" id="UP000500890"/>
    </source>
</evidence>
<comment type="catalytic activity">
    <reaction evidence="14 15">
        <text>2'-deoxyribonucleotide-(2'-deoxyribose 5'-phosphate)-2'-deoxyribonucleotide-DNA = a 3'-end 2'-deoxyribonucleotide-(2,3-dehydro-2,3-deoxyribose 5'-phosphate)-DNA + a 5'-end 5'-phospho-2'-deoxyribonucleoside-DNA + H(+)</text>
        <dbReference type="Rhea" id="RHEA:66592"/>
        <dbReference type="Rhea" id="RHEA-COMP:13180"/>
        <dbReference type="Rhea" id="RHEA-COMP:16897"/>
        <dbReference type="Rhea" id="RHEA-COMP:17067"/>
        <dbReference type="ChEBI" id="CHEBI:15378"/>
        <dbReference type="ChEBI" id="CHEBI:136412"/>
        <dbReference type="ChEBI" id="CHEBI:157695"/>
        <dbReference type="ChEBI" id="CHEBI:167181"/>
        <dbReference type="EC" id="4.2.99.18"/>
    </reaction>
</comment>
<keyword evidence="19" id="KW-1185">Reference proteome</keyword>
<evidence type="ECO:0000256" key="4">
    <source>
        <dbReference type="ARBA" id="ARBA00022723"/>
    </source>
</evidence>
<dbReference type="Gene3D" id="3.20.190.10">
    <property type="entry name" value="MutM-like, N-terminal"/>
    <property type="match status" value="1"/>
</dbReference>
<dbReference type="PROSITE" id="PS01242">
    <property type="entry name" value="ZF_FPG_1"/>
    <property type="match status" value="1"/>
</dbReference>